<dbReference type="eggNOG" id="COG0741">
    <property type="taxonomic scope" value="Bacteria"/>
</dbReference>
<name>C5BPN8_TERTT</name>
<dbReference type="InterPro" id="IPR023346">
    <property type="entry name" value="Lysozyme-like_dom_sf"/>
</dbReference>
<evidence type="ECO:0000256" key="2">
    <source>
        <dbReference type="SAM" id="SignalP"/>
    </source>
</evidence>
<evidence type="ECO:0000256" key="1">
    <source>
        <dbReference type="ARBA" id="ARBA00007734"/>
    </source>
</evidence>
<evidence type="ECO:0000259" key="3">
    <source>
        <dbReference type="Pfam" id="PF01464"/>
    </source>
</evidence>
<dbReference type="AlphaFoldDB" id="C5BPN8"/>
<dbReference type="HOGENOM" id="CLU_088197_0_0_6"/>
<dbReference type="PANTHER" id="PTHR37423:SF2">
    <property type="entry name" value="MEMBRANE-BOUND LYTIC MUREIN TRANSGLYCOSYLASE C"/>
    <property type="match status" value="1"/>
</dbReference>
<dbReference type="Pfam" id="PF01464">
    <property type="entry name" value="SLT"/>
    <property type="match status" value="1"/>
</dbReference>
<feature type="domain" description="Transglycosylase SLT" evidence="3">
    <location>
        <begin position="84"/>
        <end position="176"/>
    </location>
</feature>
<evidence type="ECO:0000313" key="5">
    <source>
        <dbReference type="Proteomes" id="UP000009080"/>
    </source>
</evidence>
<evidence type="ECO:0000313" key="4">
    <source>
        <dbReference type="EMBL" id="ACR14738.1"/>
    </source>
</evidence>
<dbReference type="InterPro" id="IPR008258">
    <property type="entry name" value="Transglycosylase_SLT_dom_1"/>
</dbReference>
<keyword evidence="2" id="KW-0732">Signal</keyword>
<dbReference type="STRING" id="377629.TERTU_0856"/>
<comment type="similarity">
    <text evidence="1">Belongs to the transglycosylase Slt family.</text>
</comment>
<dbReference type="EMBL" id="CP001614">
    <property type="protein sequence ID" value="ACR14738.1"/>
    <property type="molecule type" value="Genomic_DNA"/>
</dbReference>
<feature type="chain" id="PRO_5002948800" evidence="2">
    <location>
        <begin position="28"/>
        <end position="192"/>
    </location>
</feature>
<dbReference type="CDD" id="cd00254">
    <property type="entry name" value="LT-like"/>
    <property type="match status" value="1"/>
</dbReference>
<dbReference type="Gene3D" id="1.10.530.10">
    <property type="match status" value="1"/>
</dbReference>
<accession>C5BPN8</accession>
<dbReference type="Proteomes" id="UP000009080">
    <property type="component" value="Chromosome"/>
</dbReference>
<dbReference type="KEGG" id="ttu:TERTU_0856"/>
<proteinExistence type="inferred from homology"/>
<dbReference type="SUPFAM" id="SSF53955">
    <property type="entry name" value="Lysozyme-like"/>
    <property type="match status" value="1"/>
</dbReference>
<keyword evidence="5" id="KW-1185">Reference proteome</keyword>
<feature type="signal peptide" evidence="2">
    <location>
        <begin position="1"/>
        <end position="27"/>
    </location>
</feature>
<dbReference type="CAZy" id="GH23">
    <property type="family name" value="Glycoside Hydrolase Family 23"/>
</dbReference>
<dbReference type="OrthoDB" id="92254at2"/>
<gene>
    <name evidence="4" type="ordered locus">TERTU_0856</name>
</gene>
<organism evidence="4 5">
    <name type="scientific">Teredinibacter turnerae (strain ATCC 39867 / T7901)</name>
    <dbReference type="NCBI Taxonomy" id="377629"/>
    <lineage>
        <taxon>Bacteria</taxon>
        <taxon>Pseudomonadati</taxon>
        <taxon>Pseudomonadota</taxon>
        <taxon>Gammaproteobacteria</taxon>
        <taxon>Cellvibrionales</taxon>
        <taxon>Cellvibrionaceae</taxon>
        <taxon>Teredinibacter</taxon>
    </lineage>
</organism>
<sequence>MNGSSRATLFRAILWLALTLPAAVHSAAREIDDELREKLKATISQATSFSDRYEAEVWLVQKSTVLARFIDSPQERLRILKEVHKAAKQVGLPPEFVLAVIHIESAFDPYAVSRVGAQGMMQVMPFWKKEIGRESDNLIKLETNLKYGCTILKYYLDKENGHWADALARYNGSYGRYTYSHKVINVWTKYWR</sequence>
<dbReference type="PANTHER" id="PTHR37423">
    <property type="entry name" value="SOLUBLE LYTIC MUREIN TRANSGLYCOSYLASE-RELATED"/>
    <property type="match status" value="1"/>
</dbReference>
<dbReference type="RefSeq" id="WP_015820852.1">
    <property type="nucleotide sequence ID" value="NC_012997.1"/>
</dbReference>
<protein>
    <submittedName>
        <fullName evidence="4">Lytic transglycosylase</fullName>
    </submittedName>
</protein>
<reference evidence="4 5" key="1">
    <citation type="journal article" date="2009" name="PLoS ONE">
        <title>The complete genome of Teredinibacter turnerae T7901: an intracellular endosymbiont of marine wood-boring bivalves (shipworms).</title>
        <authorList>
            <person name="Yang J.C."/>
            <person name="Madupu R."/>
            <person name="Durkin A.S."/>
            <person name="Ekborg N.A."/>
            <person name="Pedamallu C.S."/>
            <person name="Hostetler J.B."/>
            <person name="Radune D."/>
            <person name="Toms B.S."/>
            <person name="Henrissat B."/>
            <person name="Coutinho P.M."/>
            <person name="Schwarz S."/>
            <person name="Field L."/>
            <person name="Trindade-Silva A.E."/>
            <person name="Soares C.A.G."/>
            <person name="Elshahawi S."/>
            <person name="Hanora A."/>
            <person name="Schmidt E.W."/>
            <person name="Haygood M.G."/>
            <person name="Posfai J."/>
            <person name="Benner J."/>
            <person name="Madinger C."/>
            <person name="Nove J."/>
            <person name="Anton B."/>
            <person name="Chaudhary K."/>
            <person name="Foster J."/>
            <person name="Holman A."/>
            <person name="Kumar S."/>
            <person name="Lessard P.A."/>
            <person name="Luyten Y.A."/>
            <person name="Slatko B."/>
            <person name="Wood N."/>
            <person name="Wu B."/>
            <person name="Teplitski M."/>
            <person name="Mougous J.D."/>
            <person name="Ward N."/>
            <person name="Eisen J.A."/>
            <person name="Badger J.H."/>
            <person name="Distel D.L."/>
        </authorList>
    </citation>
    <scope>NUCLEOTIDE SEQUENCE [LARGE SCALE GENOMIC DNA]</scope>
    <source>
        <strain evidence="5">ATCC 39867 / T7901</strain>
    </source>
</reference>